<sequence>MFKELEKFKNSNSFGYTTNDNLEIVCNAPENAVGVFLVFDVKDNEKELIMVGSTGTVQNNGELKIKSNLFDKIVNGSQFTKSARKFSWPTQMKKEDITQLEVVWYVTFNDEIKCIPTYIEGYLLQNHFEENGKLPRWNVAF</sequence>
<name>H8XQR5_FLAIG</name>
<dbReference type="STRING" id="1094466.KQS_07020"/>
<dbReference type="PATRIC" id="fig|1094466.5.peg.1382"/>
<organism evidence="1 2">
    <name type="scientific">Flavobacterium indicum (strain DSM 17447 / CIP 109464 / GPTSA100-9)</name>
    <dbReference type="NCBI Taxonomy" id="1094466"/>
    <lineage>
        <taxon>Bacteria</taxon>
        <taxon>Pseudomonadati</taxon>
        <taxon>Bacteroidota</taxon>
        <taxon>Flavobacteriia</taxon>
        <taxon>Flavobacteriales</taxon>
        <taxon>Flavobacteriaceae</taxon>
        <taxon>Flavobacterium</taxon>
    </lineage>
</organism>
<accession>H8XQR5</accession>
<gene>
    <name evidence="1" type="ordered locus">KQS_07020</name>
</gene>
<dbReference type="HOGENOM" id="CLU_1812940_0_0_10"/>
<protein>
    <submittedName>
        <fullName evidence="1">Uncharacterized protein</fullName>
    </submittedName>
</protein>
<keyword evidence="2" id="KW-1185">Reference proteome</keyword>
<evidence type="ECO:0000313" key="2">
    <source>
        <dbReference type="Proteomes" id="UP000007599"/>
    </source>
</evidence>
<dbReference type="Proteomes" id="UP000007599">
    <property type="component" value="Chromosome I"/>
</dbReference>
<dbReference type="KEGG" id="fin:KQS_07020"/>
<dbReference type="OrthoDB" id="838435at2"/>
<dbReference type="eggNOG" id="ENOG5032SPF">
    <property type="taxonomic scope" value="Bacteria"/>
</dbReference>
<reference evidence="1 2" key="1">
    <citation type="journal article" date="2012" name="J. Bacteriol.">
        <title>Complete Genome Sequence of Flavobacterium indicum GPSTA100-9T, Isolated from Warm Spring Water.</title>
        <authorList>
            <person name="Barbier P."/>
            <person name="Houel A."/>
            <person name="Loux V."/>
            <person name="Poulain J."/>
            <person name="Bernardet J.F."/>
            <person name="Touchon M."/>
            <person name="Duchaud E."/>
        </authorList>
    </citation>
    <scope>NUCLEOTIDE SEQUENCE [LARGE SCALE GENOMIC DNA]</scope>
    <source>
        <strain evidence="2">DSM 17447 / CIP 109464 / GPTSA100-9</strain>
    </source>
</reference>
<dbReference type="AlphaFoldDB" id="H8XQR5"/>
<proteinExistence type="predicted"/>
<dbReference type="EMBL" id="HE774682">
    <property type="protein sequence ID" value="CCG53363.1"/>
    <property type="molecule type" value="Genomic_DNA"/>
</dbReference>
<evidence type="ECO:0000313" key="1">
    <source>
        <dbReference type="EMBL" id="CCG53363.1"/>
    </source>
</evidence>
<dbReference type="RefSeq" id="WP_014388488.1">
    <property type="nucleotide sequence ID" value="NC_017025.1"/>
</dbReference>
<reference evidence="2" key="2">
    <citation type="submission" date="2012-03" db="EMBL/GenBank/DDBJ databases">
        <title>Complete genome sequence of Flavobacterium indicum GPTSA100-9T, isolated from warm spring water.</title>
        <authorList>
            <person name="Barbier P."/>
            <person name="Houel A."/>
            <person name="Loux V."/>
            <person name="Poulain J."/>
            <person name="Bernardet J.-F."/>
            <person name="Touchon M."/>
            <person name="Duchaud E."/>
        </authorList>
    </citation>
    <scope>NUCLEOTIDE SEQUENCE [LARGE SCALE GENOMIC DNA]</scope>
    <source>
        <strain evidence="2">DSM 17447 / CIP 109464 / GPTSA100-9</strain>
    </source>
</reference>